<dbReference type="PANTHER" id="PTHR36108:SF13">
    <property type="entry name" value="COLOSSIN-B-RELATED"/>
    <property type="match status" value="1"/>
</dbReference>
<keyword evidence="5" id="KW-0812">Transmembrane</keyword>
<proteinExistence type="inferred from homology"/>
<sequence length="846" mass="94357">MVLKRSYQTLLLFTSVLLFVMSFLIPLNQASAEVINRERYQMDWAYSPQYGKDIRTELLKNASGQIAYCLVYGLKSPNGEDLPEAGKTDDVSYRVLMNGYPQKTPENLGVSTWQEAHYATQLALWNALGQISVDELQFKNAAVEKAAKNIIHAANQSQDTQDVWINVIPTDKQEAQLNGEYFETTTYTVQTNAKKGTFQVQMNNAPQGTRVVTEQGEGKETFQLGEKFRIQVPKSSKSSELSLKVVSNLTNVHAVVYKGTSTIQDATVLLERSTEQVSTDLQVFWKANGALKVMKVDENKKPLPGAVFEIANSNQQVMRTITADKNGIAETGNLELGTYTVKEVKAPIGYVLDATPKPFEVKTGEVAVVEMKNVQIKGNIEIKKVSDTGKILPGVEFTVFTPEGKAVTKVTTNQEGIAKVNSLPFGKYYFQETKGLEGYLLNQTKYPFEVKEHNQILTFEVKNDQVKGNVQLVKVDEDGKTKLEGAVFILADEKGKKISEHKTDKNGLIKIDNIPFGKYQFIEKTSPAGYVLVKDPIPFSITENGKTIELVAKNTKIKGSIEITKVDVADGNNKLPGAEFTIYNEQGQEVVKGKTNEQGIAKFEKLPAGKYTYKETLAPQGYVSHEETFSFEIKADGEIIKHTVKNKKIEGSLEITKVDVADGNNKLPGAEFTIYNEQGQEVVKGKTNEQGIAKFEKLPAGKYTYKETFAPKGYLINEETFFFEIKTDGEIIKHVVADQKKEVPPTPETPQPEQPEQPQPEQPKPQPEKPQTPQVIEKPVPTPEKPQNIVKQPQPMKEQPKKVESHLPTTGGKAENPYWKWIGVTFVVLGSILAIYAFRKRKNQEV</sequence>
<feature type="transmembrane region" description="Helical" evidence="5">
    <location>
        <begin position="818"/>
        <end position="838"/>
    </location>
</feature>
<dbReference type="InterPro" id="IPR013783">
    <property type="entry name" value="Ig-like_fold"/>
</dbReference>
<keyword evidence="3" id="KW-0732">Signal</keyword>
<dbReference type="NCBIfam" id="TIGR01167">
    <property type="entry name" value="LPXTG_anchor"/>
    <property type="match status" value="1"/>
</dbReference>
<dbReference type="InterPro" id="IPR013552">
    <property type="entry name" value="Thioester_dom"/>
</dbReference>
<name>A0A5M9GH64_9BACI</name>
<evidence type="ECO:0000256" key="3">
    <source>
        <dbReference type="ARBA" id="ARBA00022729"/>
    </source>
</evidence>
<feature type="region of interest" description="Disordered" evidence="4">
    <location>
        <begin position="738"/>
        <end position="813"/>
    </location>
</feature>
<accession>A0A5M9GH64</accession>
<dbReference type="InterPro" id="IPR041033">
    <property type="entry name" value="SpaA_PFL_dom_1"/>
</dbReference>
<dbReference type="Pfam" id="PF08341">
    <property type="entry name" value="TED"/>
    <property type="match status" value="1"/>
</dbReference>
<protein>
    <submittedName>
        <fullName evidence="8">TQXA domain-containing protein</fullName>
    </submittedName>
</protein>
<feature type="compositionally biased region" description="Pro residues" evidence="4">
    <location>
        <begin position="744"/>
        <end position="770"/>
    </location>
</feature>
<keyword evidence="2" id="KW-0964">Secreted</keyword>
<organism evidence="8 9">
    <name type="scientific">Bacillus paranthracis</name>
    <dbReference type="NCBI Taxonomy" id="2026186"/>
    <lineage>
        <taxon>Bacteria</taxon>
        <taxon>Bacillati</taxon>
        <taxon>Bacillota</taxon>
        <taxon>Bacilli</taxon>
        <taxon>Bacillales</taxon>
        <taxon>Bacillaceae</taxon>
        <taxon>Bacillus</taxon>
        <taxon>Bacillus cereus group</taxon>
    </lineage>
</organism>
<comment type="caution">
    <text evidence="8">The sequence shown here is derived from an EMBL/GenBank/DDBJ whole genome shotgun (WGS) entry which is preliminary data.</text>
</comment>
<keyword evidence="5" id="KW-0472">Membrane</keyword>
<dbReference type="Gene3D" id="2.60.40.10">
    <property type="entry name" value="Immunoglobulins"/>
    <property type="match status" value="5"/>
</dbReference>
<keyword evidence="5" id="KW-1133">Transmembrane helix</keyword>
<dbReference type="PANTHER" id="PTHR36108">
    <property type="entry name" value="COLOSSIN-B-RELATED"/>
    <property type="match status" value="1"/>
</dbReference>
<dbReference type="Pfam" id="PF17802">
    <property type="entry name" value="SpaA"/>
    <property type="match status" value="5"/>
</dbReference>
<dbReference type="NCBIfam" id="TIGR03934">
    <property type="entry name" value="TQXA_dom"/>
    <property type="match status" value="1"/>
</dbReference>
<dbReference type="SUPFAM" id="SSF49478">
    <property type="entry name" value="Cna protein B-type domain"/>
    <property type="match status" value="5"/>
</dbReference>
<feature type="domain" description="SpaA-like prealbumin fold" evidence="7">
    <location>
        <begin position="468"/>
        <end position="556"/>
    </location>
</feature>
<evidence type="ECO:0000313" key="8">
    <source>
        <dbReference type="EMBL" id="KAA8473437.1"/>
    </source>
</evidence>
<feature type="domain" description="SpaA-like prealbumin fold" evidence="7">
    <location>
        <begin position="651"/>
        <end position="738"/>
    </location>
</feature>
<reference evidence="8 9" key="1">
    <citation type="submission" date="2019-09" db="EMBL/GenBank/DDBJ databases">
        <authorList>
            <person name="Geng P."/>
            <person name="Wan X."/>
            <person name="Zhou G."/>
            <person name="Yuan Z."/>
            <person name="Hu X."/>
        </authorList>
    </citation>
    <scope>NUCLEOTIDE SEQUENCE [LARGE SCALE GENOMIC DNA]</scope>
    <source>
        <strain evidence="8 9">EFR-4</strain>
    </source>
</reference>
<feature type="domain" description="SpaA-like prealbumin fold" evidence="7">
    <location>
        <begin position="559"/>
        <end position="648"/>
    </location>
</feature>
<evidence type="ECO:0000313" key="9">
    <source>
        <dbReference type="Proteomes" id="UP000325411"/>
    </source>
</evidence>
<dbReference type="AlphaFoldDB" id="A0A5M9GH64"/>
<evidence type="ECO:0000256" key="2">
    <source>
        <dbReference type="ARBA" id="ARBA00022525"/>
    </source>
</evidence>
<evidence type="ECO:0000259" key="6">
    <source>
        <dbReference type="Pfam" id="PF08341"/>
    </source>
</evidence>
<comment type="similarity">
    <text evidence="1">Belongs to the serine-aspartate repeat-containing protein (SDr) family.</text>
</comment>
<evidence type="ECO:0000256" key="5">
    <source>
        <dbReference type="SAM" id="Phobius"/>
    </source>
</evidence>
<dbReference type="EMBL" id="VXCE01000039">
    <property type="protein sequence ID" value="KAA8473437.1"/>
    <property type="molecule type" value="Genomic_DNA"/>
</dbReference>
<evidence type="ECO:0000256" key="1">
    <source>
        <dbReference type="ARBA" id="ARBA00007257"/>
    </source>
</evidence>
<feature type="domain" description="SpaA-like prealbumin fold" evidence="7">
    <location>
        <begin position="378"/>
        <end position="464"/>
    </location>
</feature>
<evidence type="ECO:0000259" key="7">
    <source>
        <dbReference type="Pfam" id="PF17802"/>
    </source>
</evidence>
<dbReference type="InterPro" id="IPR023849">
    <property type="entry name" value="TQXA_dom"/>
</dbReference>
<dbReference type="RefSeq" id="WP_153623511.1">
    <property type="nucleotide sequence ID" value="NZ_CP064083.1"/>
</dbReference>
<dbReference type="Proteomes" id="UP000325411">
    <property type="component" value="Unassembled WGS sequence"/>
</dbReference>
<feature type="domain" description="Thioester" evidence="6">
    <location>
        <begin position="66"/>
        <end position="156"/>
    </location>
</feature>
<gene>
    <name evidence="8" type="ORF">FYW06_27080</name>
</gene>
<feature type="domain" description="SpaA-like prealbumin fold" evidence="7">
    <location>
        <begin position="290"/>
        <end position="373"/>
    </location>
</feature>
<evidence type="ECO:0000256" key="4">
    <source>
        <dbReference type="SAM" id="MobiDB-lite"/>
    </source>
</evidence>